<name>A0A3M7SU24_BRAPC</name>
<gene>
    <name evidence="1" type="ORF">BpHYR1_009517</name>
</gene>
<proteinExistence type="predicted"/>
<comment type="caution">
    <text evidence="1">The sequence shown here is derived from an EMBL/GenBank/DDBJ whole genome shotgun (WGS) entry which is preliminary data.</text>
</comment>
<dbReference type="AlphaFoldDB" id="A0A3M7SU24"/>
<keyword evidence="2" id="KW-1185">Reference proteome</keyword>
<reference evidence="1 2" key="1">
    <citation type="journal article" date="2018" name="Sci. Rep.">
        <title>Genomic signatures of local adaptation to the degree of environmental predictability in rotifers.</title>
        <authorList>
            <person name="Franch-Gras L."/>
            <person name="Hahn C."/>
            <person name="Garcia-Roger E.M."/>
            <person name="Carmona M.J."/>
            <person name="Serra M."/>
            <person name="Gomez A."/>
        </authorList>
    </citation>
    <scope>NUCLEOTIDE SEQUENCE [LARGE SCALE GENOMIC DNA]</scope>
    <source>
        <strain evidence="1">HYR1</strain>
    </source>
</reference>
<protein>
    <submittedName>
        <fullName evidence="1">Uncharacterized protein</fullName>
    </submittedName>
</protein>
<evidence type="ECO:0000313" key="1">
    <source>
        <dbReference type="EMBL" id="RNA39199.1"/>
    </source>
</evidence>
<organism evidence="1 2">
    <name type="scientific">Brachionus plicatilis</name>
    <name type="common">Marine rotifer</name>
    <name type="synonym">Brachionus muelleri</name>
    <dbReference type="NCBI Taxonomy" id="10195"/>
    <lineage>
        <taxon>Eukaryota</taxon>
        <taxon>Metazoa</taxon>
        <taxon>Spiralia</taxon>
        <taxon>Gnathifera</taxon>
        <taxon>Rotifera</taxon>
        <taxon>Eurotatoria</taxon>
        <taxon>Monogononta</taxon>
        <taxon>Pseudotrocha</taxon>
        <taxon>Ploima</taxon>
        <taxon>Brachionidae</taxon>
        <taxon>Brachionus</taxon>
    </lineage>
</organism>
<sequence length="87" mass="9957">MGLGLSKNRQKIALLSIRFCSCQTRFCAVGPSKTLIGTNIVDELNIYFLNLGLNNKLFELENQCIRTRFGMQYSSFSARDHEEIHLK</sequence>
<dbReference type="Proteomes" id="UP000276133">
    <property type="component" value="Unassembled WGS sequence"/>
</dbReference>
<evidence type="ECO:0000313" key="2">
    <source>
        <dbReference type="Proteomes" id="UP000276133"/>
    </source>
</evidence>
<dbReference type="EMBL" id="REGN01000774">
    <property type="protein sequence ID" value="RNA39199.1"/>
    <property type="molecule type" value="Genomic_DNA"/>
</dbReference>
<accession>A0A3M7SU24</accession>